<comment type="similarity">
    <text evidence="2">Belongs to the peptidase M67A family.</text>
</comment>
<evidence type="ECO:0000259" key="5">
    <source>
        <dbReference type="PROSITE" id="PS50249"/>
    </source>
</evidence>
<accession>A0A1X6N9Q9</accession>
<dbReference type="GO" id="GO:0008541">
    <property type="term" value="C:proteasome regulatory particle, lid subcomplex"/>
    <property type="evidence" value="ECO:0007669"/>
    <property type="project" value="UniProtKB-ARBA"/>
</dbReference>
<dbReference type="PROSITE" id="PS50249">
    <property type="entry name" value="MPN"/>
    <property type="match status" value="1"/>
</dbReference>
<gene>
    <name evidence="6" type="ORF">POSPLADRAFT_1179093</name>
</gene>
<feature type="region of interest" description="Disordered" evidence="4">
    <location>
        <begin position="292"/>
        <end position="340"/>
    </location>
</feature>
<feature type="domain" description="MPN" evidence="5">
    <location>
        <begin position="17"/>
        <end position="152"/>
    </location>
</feature>
<dbReference type="CDD" id="cd08062">
    <property type="entry name" value="MPN_RPN7_8"/>
    <property type="match status" value="1"/>
</dbReference>
<organism evidence="6 7">
    <name type="scientific">Postia placenta MAD-698-R-SB12</name>
    <dbReference type="NCBI Taxonomy" id="670580"/>
    <lineage>
        <taxon>Eukaryota</taxon>
        <taxon>Fungi</taxon>
        <taxon>Dikarya</taxon>
        <taxon>Basidiomycota</taxon>
        <taxon>Agaricomycotina</taxon>
        <taxon>Agaricomycetes</taxon>
        <taxon>Polyporales</taxon>
        <taxon>Adustoporiaceae</taxon>
        <taxon>Rhodonia</taxon>
    </lineage>
</organism>
<evidence type="ECO:0000256" key="3">
    <source>
        <dbReference type="ARBA" id="ARBA00022942"/>
    </source>
</evidence>
<dbReference type="PANTHER" id="PTHR10540:SF7">
    <property type="entry name" value="26S PROTEASOME NON-ATPASE REGULATORY SUBUNIT 7"/>
    <property type="match status" value="1"/>
</dbReference>
<dbReference type="InterPro" id="IPR024969">
    <property type="entry name" value="EIF3F/CSN6-like_C"/>
</dbReference>
<reference evidence="6 7" key="1">
    <citation type="submission" date="2017-04" db="EMBL/GenBank/DDBJ databases">
        <title>Genome Sequence of the Model Brown-Rot Fungus Postia placenta SB12.</title>
        <authorList>
            <consortium name="DOE Joint Genome Institute"/>
            <person name="Gaskell J."/>
            <person name="Kersten P."/>
            <person name="Larrondo L.F."/>
            <person name="Canessa P."/>
            <person name="Martinez D."/>
            <person name="Hibbett D."/>
            <person name="Schmoll M."/>
            <person name="Kubicek C.P."/>
            <person name="Martinez A.T."/>
            <person name="Yadav J."/>
            <person name="Master E."/>
            <person name="Magnuson J.K."/>
            <person name="James T."/>
            <person name="Yaver D."/>
            <person name="Berka R."/>
            <person name="Labutti K."/>
            <person name="Lipzen A."/>
            <person name="Aerts A."/>
            <person name="Barry K."/>
            <person name="Henrissat B."/>
            <person name="Blanchette R."/>
            <person name="Grigoriev I."/>
            <person name="Cullen D."/>
        </authorList>
    </citation>
    <scope>NUCLEOTIDE SEQUENCE [LARGE SCALE GENOMIC DNA]</scope>
    <source>
        <strain evidence="6 7">MAD-698-R-SB12</strain>
    </source>
</reference>
<dbReference type="OrthoDB" id="10256771at2759"/>
<dbReference type="GO" id="GO:0008237">
    <property type="term" value="F:metallopeptidase activity"/>
    <property type="evidence" value="ECO:0007669"/>
    <property type="project" value="InterPro"/>
</dbReference>
<dbReference type="Pfam" id="PF01398">
    <property type="entry name" value="JAB"/>
    <property type="match status" value="1"/>
</dbReference>
<sequence>MVATTSEQLAALSGTTVVVHPLVLLSVTDHHARSVSRSSSKRVIGILLGQDNGKTINVANSFGIPFEEDEKDSKTWFLDHNYIEGMWEMFKKVNARERMIGWYHTGPKLRASDQEINDLLKRYIARPVMVIVDVRPQTVGIPTDAYFAVEEIKDDGTETRKTFLHVPSAIEAEESEEIGVEHLLRDIKDSTTTTLATRVSEQLASLRGLQSRLADIQKYLLDVAAGRMPVNHQIVYNLQDALNLLPNLTDPETTQSFATSTNDQLLVIYLSSLLRAVIALHALVDNKASIGRAEAEETKDVGDKGKKDKNGKSDEKGDKDDKEKADKGKDTKSSLADKGL</sequence>
<protein>
    <recommendedName>
        <fullName evidence="5">MPN domain-containing protein</fullName>
    </recommendedName>
</protein>
<feature type="compositionally biased region" description="Basic and acidic residues" evidence="4">
    <location>
        <begin position="293"/>
        <end position="332"/>
    </location>
</feature>
<dbReference type="EMBL" id="KZ110593">
    <property type="protein sequence ID" value="OSX65387.1"/>
    <property type="molecule type" value="Genomic_DNA"/>
</dbReference>
<evidence type="ECO:0000256" key="1">
    <source>
        <dbReference type="ARBA" id="ARBA00002187"/>
    </source>
</evidence>
<evidence type="ECO:0000256" key="4">
    <source>
        <dbReference type="SAM" id="MobiDB-lite"/>
    </source>
</evidence>
<dbReference type="InterPro" id="IPR037518">
    <property type="entry name" value="MPN"/>
</dbReference>
<dbReference type="Gene3D" id="3.40.140.10">
    <property type="entry name" value="Cytidine Deaminase, domain 2"/>
    <property type="match status" value="1"/>
</dbReference>
<dbReference type="AlphaFoldDB" id="A0A1X6N9Q9"/>
<evidence type="ECO:0000313" key="7">
    <source>
        <dbReference type="Proteomes" id="UP000194127"/>
    </source>
</evidence>
<evidence type="ECO:0000313" key="6">
    <source>
        <dbReference type="EMBL" id="OSX65387.1"/>
    </source>
</evidence>
<dbReference type="Pfam" id="PF13012">
    <property type="entry name" value="MitMem_reg"/>
    <property type="match status" value="1"/>
</dbReference>
<proteinExistence type="inferred from homology"/>
<evidence type="ECO:0000256" key="2">
    <source>
        <dbReference type="ARBA" id="ARBA00008568"/>
    </source>
</evidence>
<dbReference type="SMART" id="SM00232">
    <property type="entry name" value="JAB_MPN"/>
    <property type="match status" value="1"/>
</dbReference>
<dbReference type="InterPro" id="IPR000555">
    <property type="entry name" value="JAMM/MPN+_dom"/>
</dbReference>
<keyword evidence="3" id="KW-0647">Proteasome</keyword>
<dbReference type="RefSeq" id="XP_024342181.1">
    <property type="nucleotide sequence ID" value="XM_024488641.1"/>
</dbReference>
<dbReference type="GO" id="GO:0043161">
    <property type="term" value="P:proteasome-mediated ubiquitin-dependent protein catabolic process"/>
    <property type="evidence" value="ECO:0007669"/>
    <property type="project" value="TreeGrafter"/>
</dbReference>
<dbReference type="FunFam" id="3.40.140.10:FF:000004">
    <property type="entry name" value="26S proteasome regulatory subunit rpn-8"/>
    <property type="match status" value="1"/>
</dbReference>
<dbReference type="GeneID" id="36333590"/>
<keyword evidence="7" id="KW-1185">Reference proteome</keyword>
<name>A0A1X6N9Q9_9APHY</name>
<comment type="function">
    <text evidence="1">Acts as a regulatory subunit of the 26S proteasome which is involved in the ATP-dependent degradation of ubiquitinated proteins.</text>
</comment>
<dbReference type="STRING" id="670580.A0A1X6N9Q9"/>
<dbReference type="Proteomes" id="UP000194127">
    <property type="component" value="Unassembled WGS sequence"/>
</dbReference>
<dbReference type="PANTHER" id="PTHR10540">
    <property type="entry name" value="EUKARYOTIC TRANSLATION INITIATION FACTOR 3 SUBUNIT F-RELATED"/>
    <property type="match status" value="1"/>
</dbReference>
<dbReference type="InterPro" id="IPR033858">
    <property type="entry name" value="MPN_RPN7_8"/>
</dbReference>